<dbReference type="PANTHER" id="PTHR37692:SF1">
    <property type="entry name" value="DUF420 DOMAIN-CONTAINING PROTEIN"/>
    <property type="match status" value="1"/>
</dbReference>
<feature type="transmembrane region" description="Helical" evidence="1">
    <location>
        <begin position="37"/>
        <end position="57"/>
    </location>
</feature>
<keyword evidence="1" id="KW-0812">Transmembrane</keyword>
<dbReference type="RefSeq" id="WP_345734519.1">
    <property type="nucleotide sequence ID" value="NZ_BAABIA010000001.1"/>
</dbReference>
<feature type="transmembrane region" description="Helical" evidence="1">
    <location>
        <begin position="77"/>
        <end position="99"/>
    </location>
</feature>
<dbReference type="InterPro" id="IPR007352">
    <property type="entry name" value="DUF420"/>
</dbReference>
<dbReference type="InterPro" id="IPR013833">
    <property type="entry name" value="Cyt_c_oxidase_su3_a-hlx"/>
</dbReference>
<evidence type="ECO:0008006" key="4">
    <source>
        <dbReference type="Google" id="ProtNLM"/>
    </source>
</evidence>
<reference evidence="3" key="1">
    <citation type="journal article" date="2019" name="Int. J. Syst. Evol. Microbiol.">
        <title>The Global Catalogue of Microorganisms (GCM) 10K type strain sequencing project: providing services to taxonomists for standard genome sequencing and annotation.</title>
        <authorList>
            <consortium name="The Broad Institute Genomics Platform"/>
            <consortium name="The Broad Institute Genome Sequencing Center for Infectious Disease"/>
            <person name="Wu L."/>
            <person name="Ma J."/>
        </authorList>
    </citation>
    <scope>NUCLEOTIDE SEQUENCE [LARGE SCALE GENOMIC DNA]</scope>
    <source>
        <strain evidence="3">JCM 18053</strain>
    </source>
</reference>
<dbReference type="EMBL" id="BAABIA010000001">
    <property type="protein sequence ID" value="GAA5133042.1"/>
    <property type="molecule type" value="Genomic_DNA"/>
</dbReference>
<keyword evidence="1" id="KW-0472">Membrane</keyword>
<protein>
    <recommendedName>
        <fullName evidence="4">DUF420 domain-containing protein</fullName>
    </recommendedName>
</protein>
<dbReference type="PANTHER" id="PTHR37692">
    <property type="entry name" value="HYPOTHETICAL MEMBRANE SPANNING PROTEIN"/>
    <property type="match status" value="1"/>
</dbReference>
<proteinExistence type="predicted"/>
<evidence type="ECO:0000313" key="3">
    <source>
        <dbReference type="Proteomes" id="UP001499852"/>
    </source>
</evidence>
<sequence>MTVYDLPPINATLNACATVFIILGLIFIKVGNKKAHIVCMATALTFSAVFLGCYLYYHFHVLHVKFAGTGNIKTFYYGLLITHVFLAIVNLPMIIMTVIPALRQRFDKHKRLAKWTAPIWLYVSITGVIVYMMCYQWYGPPLRS</sequence>
<keyword evidence="3" id="KW-1185">Reference proteome</keyword>
<keyword evidence="1" id="KW-1133">Transmembrane helix</keyword>
<name>A0ABP9NXB9_9BACT</name>
<dbReference type="Proteomes" id="UP001499852">
    <property type="component" value="Unassembled WGS sequence"/>
</dbReference>
<evidence type="ECO:0000313" key="2">
    <source>
        <dbReference type="EMBL" id="GAA5133042.1"/>
    </source>
</evidence>
<accession>A0ABP9NXB9</accession>
<gene>
    <name evidence="2" type="ORF">GCM10023213_02160</name>
</gene>
<dbReference type="Gene3D" id="1.20.120.80">
    <property type="entry name" value="Cytochrome c oxidase, subunit III, four-helix bundle"/>
    <property type="match status" value="1"/>
</dbReference>
<feature type="transmembrane region" description="Helical" evidence="1">
    <location>
        <begin position="12"/>
        <end position="30"/>
    </location>
</feature>
<organism evidence="2 3">
    <name type="scientific">Prosthecobacter algae</name>
    <dbReference type="NCBI Taxonomy" id="1144682"/>
    <lineage>
        <taxon>Bacteria</taxon>
        <taxon>Pseudomonadati</taxon>
        <taxon>Verrucomicrobiota</taxon>
        <taxon>Verrucomicrobiia</taxon>
        <taxon>Verrucomicrobiales</taxon>
        <taxon>Verrucomicrobiaceae</taxon>
        <taxon>Prosthecobacter</taxon>
    </lineage>
</organism>
<comment type="caution">
    <text evidence="2">The sequence shown here is derived from an EMBL/GenBank/DDBJ whole genome shotgun (WGS) entry which is preliminary data.</text>
</comment>
<evidence type="ECO:0000256" key="1">
    <source>
        <dbReference type="SAM" id="Phobius"/>
    </source>
</evidence>
<dbReference type="Pfam" id="PF04238">
    <property type="entry name" value="DUF420"/>
    <property type="match status" value="1"/>
</dbReference>
<feature type="transmembrane region" description="Helical" evidence="1">
    <location>
        <begin position="119"/>
        <end position="138"/>
    </location>
</feature>